<evidence type="ECO:0000259" key="14">
    <source>
        <dbReference type="Pfam" id="PF01557"/>
    </source>
</evidence>
<dbReference type="GO" id="GO:0004334">
    <property type="term" value="F:fumarylacetoacetase activity"/>
    <property type="evidence" value="ECO:0007669"/>
    <property type="project" value="UniProtKB-EC"/>
</dbReference>
<dbReference type="GO" id="GO:0046872">
    <property type="term" value="F:metal ion binding"/>
    <property type="evidence" value="ECO:0007669"/>
    <property type="project" value="UniProtKB-KW"/>
</dbReference>
<evidence type="ECO:0000256" key="10">
    <source>
        <dbReference type="ARBA" id="ARBA00023232"/>
    </source>
</evidence>
<feature type="binding site" evidence="13">
    <location>
        <position position="223"/>
    </location>
    <ligand>
        <name>Ca(2+)</name>
        <dbReference type="ChEBI" id="CHEBI:29108"/>
    </ligand>
</feature>
<evidence type="ECO:0000256" key="13">
    <source>
        <dbReference type="PIRSR" id="PIRSR605959-3"/>
    </source>
</evidence>
<organism evidence="16 17">
    <name type="scientific">Pelagimonas varians</name>
    <dbReference type="NCBI Taxonomy" id="696760"/>
    <lineage>
        <taxon>Bacteria</taxon>
        <taxon>Pseudomonadati</taxon>
        <taxon>Pseudomonadota</taxon>
        <taxon>Alphaproteobacteria</taxon>
        <taxon>Rhodobacterales</taxon>
        <taxon>Roseobacteraceae</taxon>
        <taxon>Pelagimonas</taxon>
    </lineage>
</organism>
<keyword evidence="9" id="KW-0828">Tyrosine catabolism</keyword>
<dbReference type="InterPro" id="IPR015377">
    <property type="entry name" value="Fumarylacetoacetase_N"/>
</dbReference>
<dbReference type="Gene3D" id="2.30.30.230">
    <property type="entry name" value="Fumarylacetoacetase, N-terminal domain"/>
    <property type="match status" value="1"/>
</dbReference>
<evidence type="ECO:0000256" key="7">
    <source>
        <dbReference type="ARBA" id="ARBA00022837"/>
    </source>
</evidence>
<dbReference type="InterPro" id="IPR005959">
    <property type="entry name" value="Fumarylacetoacetase"/>
</dbReference>
<feature type="binding site" evidence="13">
    <location>
        <position position="253"/>
    </location>
    <ligand>
        <name>Mg(2+)</name>
        <dbReference type="ChEBI" id="CHEBI:18420"/>
    </ligand>
</feature>
<feature type="binding site" evidence="13">
    <location>
        <position position="148"/>
    </location>
    <ligand>
        <name>Ca(2+)</name>
        <dbReference type="ChEBI" id="CHEBI:29108"/>
    </ligand>
</feature>
<evidence type="ECO:0000256" key="8">
    <source>
        <dbReference type="ARBA" id="ARBA00022842"/>
    </source>
</evidence>
<keyword evidence="17" id="KW-1185">Reference proteome</keyword>
<feature type="binding site" evidence="12">
    <location>
        <position position="264"/>
    </location>
    <ligand>
        <name>substrate</name>
    </ligand>
</feature>
<keyword evidence="5 13" id="KW-0479">Metal-binding</keyword>
<dbReference type="EMBL" id="FXYH01000005">
    <property type="protein sequence ID" value="SMX39608.1"/>
    <property type="molecule type" value="Genomic_DNA"/>
</dbReference>
<feature type="domain" description="Fumarylacetoacetase N-terminal" evidence="15">
    <location>
        <begin position="42"/>
        <end position="139"/>
    </location>
</feature>
<keyword evidence="10" id="KW-0585">Phenylalanine catabolism</keyword>
<dbReference type="GO" id="GO:1902000">
    <property type="term" value="P:homogentisate catabolic process"/>
    <property type="evidence" value="ECO:0007669"/>
    <property type="project" value="TreeGrafter"/>
</dbReference>
<comment type="cofactor">
    <cofactor evidence="1 13">
        <name>Ca(2+)</name>
        <dbReference type="ChEBI" id="CHEBI:29108"/>
    </cofactor>
</comment>
<sequence>MHRDPVNEKDPGRSLLFERSTMPLLKSWVESANTPDTDFPLNNLPYGAFKTEEDETHCGVAIGDMILDVTALEEAGILMPAAEEDEVFFFGDWTDFMAMGPDVWAAFRTALTALLSEENGDAPELVPFLVPQIGTQLVMPFAVSEYTDFYAGKHHAMNIGTILRGADNALPPNWLSIPTGYNGRASSVVVSGTDVRRPWGQLKGPNDELPRFAPCARLDLELEMGAIVGTCSEGMVNVQQADDMIFGYVLLNDWSARDIQGWEYQPLGPFQAKATATTLSPWIVTKAALEGFRTSTPERERELLPYLTEPGPMLYDIELEVTLAPEGKDATTIARTNYNEMYYSAAQQLCHHTTSGCPMNTGDLLGSGTISGPNKENRGSLMELSWGGKEPLTLDTGETRTFLEDGDTLTLKGAAQGDGFRIGFGYCEGKILPANEKPHA</sequence>
<accession>A0A238K9N9</accession>
<feature type="binding site" evidence="13">
    <location>
        <position position="277"/>
    </location>
    <ligand>
        <name>Mg(2+)</name>
        <dbReference type="ChEBI" id="CHEBI:18420"/>
    </ligand>
</feature>
<proteinExistence type="predicted"/>
<evidence type="ECO:0000256" key="3">
    <source>
        <dbReference type="ARBA" id="ARBA00004782"/>
    </source>
</evidence>
<dbReference type="InterPro" id="IPR036663">
    <property type="entry name" value="Fumarylacetoacetase_C_sf"/>
</dbReference>
<dbReference type="UniPathway" id="UPA00139">
    <property type="reaction ID" value="UER00341"/>
</dbReference>
<comment type="cofactor">
    <cofactor evidence="2 13">
        <name>Mg(2+)</name>
        <dbReference type="ChEBI" id="CHEBI:18420"/>
    </cofactor>
</comment>
<evidence type="ECO:0000256" key="6">
    <source>
        <dbReference type="ARBA" id="ARBA00022801"/>
    </source>
</evidence>
<comment type="pathway">
    <text evidence="3">Amino-acid degradation; L-phenylalanine degradation; acetoacetate and fumarate from L-phenylalanine: step 6/6.</text>
</comment>
<dbReference type="GO" id="GO:0006572">
    <property type="term" value="P:L-tyrosine catabolic process"/>
    <property type="evidence" value="ECO:0007669"/>
    <property type="project" value="UniProtKB-KW"/>
</dbReference>
<dbReference type="PANTHER" id="PTHR43069">
    <property type="entry name" value="FUMARYLACETOACETASE"/>
    <property type="match status" value="1"/>
</dbReference>
<evidence type="ECO:0000256" key="12">
    <source>
        <dbReference type="PIRSR" id="PIRSR605959-2"/>
    </source>
</evidence>
<feature type="binding site" evidence="13">
    <location>
        <position position="273"/>
    </location>
    <ligand>
        <name>Mg(2+)</name>
        <dbReference type="ChEBI" id="CHEBI:18420"/>
    </ligand>
</feature>
<dbReference type="GO" id="GO:0006559">
    <property type="term" value="P:L-phenylalanine catabolic process"/>
    <property type="evidence" value="ECO:0007669"/>
    <property type="project" value="UniProtKB-UniPathway"/>
</dbReference>
<feature type="binding site" evidence="12">
    <location>
        <position position="260"/>
    </location>
    <ligand>
        <name>substrate</name>
    </ligand>
</feature>
<keyword evidence="8 13" id="KW-0460">Magnesium</keyword>
<dbReference type="Pfam" id="PF01557">
    <property type="entry name" value="FAA_hydrolase"/>
    <property type="match status" value="1"/>
</dbReference>
<evidence type="ECO:0000313" key="17">
    <source>
        <dbReference type="Proteomes" id="UP000220836"/>
    </source>
</evidence>
<dbReference type="Proteomes" id="UP000220836">
    <property type="component" value="Unassembled WGS sequence"/>
</dbReference>
<keyword evidence="6 16" id="KW-0378">Hydrolase</keyword>
<evidence type="ECO:0000256" key="11">
    <source>
        <dbReference type="PIRSR" id="PIRSR605959-1"/>
    </source>
</evidence>
<dbReference type="AlphaFoldDB" id="A0A238K9N9"/>
<dbReference type="Pfam" id="PF09298">
    <property type="entry name" value="FAA_hydrolase_N"/>
    <property type="match status" value="1"/>
</dbReference>
<name>A0A238K9N9_9RHOB</name>
<dbReference type="Gene3D" id="3.90.850.10">
    <property type="entry name" value="Fumarylacetoacetase-like, C-terminal domain"/>
    <property type="match status" value="1"/>
</dbReference>
<evidence type="ECO:0000259" key="15">
    <source>
        <dbReference type="Pfam" id="PF09298"/>
    </source>
</evidence>
<evidence type="ECO:0000256" key="2">
    <source>
        <dbReference type="ARBA" id="ARBA00001946"/>
    </source>
</evidence>
<evidence type="ECO:0000256" key="5">
    <source>
        <dbReference type="ARBA" id="ARBA00022723"/>
    </source>
</evidence>
<reference evidence="16 17" key="1">
    <citation type="submission" date="2017-05" db="EMBL/GenBank/DDBJ databases">
        <authorList>
            <person name="Song R."/>
            <person name="Chenine A.L."/>
            <person name="Ruprecht R.M."/>
        </authorList>
    </citation>
    <scope>NUCLEOTIDE SEQUENCE [LARGE SCALE GENOMIC DNA]</scope>
    <source>
        <strain evidence="16 17">CECT 8663</strain>
    </source>
</reference>
<dbReference type="SUPFAM" id="SSF56529">
    <property type="entry name" value="FAH"/>
    <property type="match status" value="1"/>
</dbReference>
<feature type="domain" description="Fumarylacetoacetase-like C-terminal" evidence="14">
    <location>
        <begin position="147"/>
        <end position="418"/>
    </location>
</feature>
<dbReference type="SUPFAM" id="SSF63433">
    <property type="entry name" value="Fumarylacetoacetate hydrolase, FAH, N-terminal domain"/>
    <property type="match status" value="1"/>
</dbReference>
<protein>
    <recommendedName>
        <fullName evidence="4">fumarylacetoacetase</fullName>
        <ecNumber evidence="4">3.7.1.2</ecNumber>
    </recommendedName>
</protein>
<feature type="binding site" evidence="12">
    <location>
        <position position="164"/>
    </location>
    <ligand>
        <name>substrate</name>
    </ligand>
</feature>
<evidence type="ECO:0000313" key="16">
    <source>
        <dbReference type="EMBL" id="SMX39608.1"/>
    </source>
</evidence>
<feature type="binding site" evidence="12">
    <location>
        <position position="150"/>
    </location>
    <ligand>
        <name>substrate</name>
    </ligand>
</feature>
<dbReference type="InterPro" id="IPR011234">
    <property type="entry name" value="Fumarylacetoacetase-like_C"/>
</dbReference>
<feature type="binding site" evidence="13">
    <location>
        <position position="221"/>
    </location>
    <ligand>
        <name>Ca(2+)</name>
        <dbReference type="ChEBI" id="CHEBI:29108"/>
    </ligand>
</feature>
<evidence type="ECO:0000256" key="9">
    <source>
        <dbReference type="ARBA" id="ARBA00022878"/>
    </source>
</evidence>
<keyword evidence="7 13" id="KW-0106">Calcium</keyword>
<dbReference type="PANTHER" id="PTHR43069:SF2">
    <property type="entry name" value="FUMARYLACETOACETASE"/>
    <property type="match status" value="1"/>
</dbReference>
<dbReference type="NCBIfam" id="TIGR01266">
    <property type="entry name" value="fum_ac_acetase"/>
    <property type="match status" value="1"/>
</dbReference>
<evidence type="ECO:0000256" key="1">
    <source>
        <dbReference type="ARBA" id="ARBA00001913"/>
    </source>
</evidence>
<evidence type="ECO:0000256" key="4">
    <source>
        <dbReference type="ARBA" id="ARBA00012094"/>
    </source>
</evidence>
<gene>
    <name evidence="16" type="ORF">PEV8663_01783</name>
</gene>
<feature type="active site" description="Proton acceptor" evidence="11">
    <location>
        <position position="155"/>
    </location>
</feature>
<dbReference type="EC" id="3.7.1.2" evidence="4"/>
<feature type="binding site" evidence="12">
    <location>
        <position position="369"/>
    </location>
    <ligand>
        <name>substrate</name>
    </ligand>
</feature>
<dbReference type="InterPro" id="IPR036462">
    <property type="entry name" value="Fumarylacetoacetase_N_sf"/>
</dbReference>